<dbReference type="GO" id="GO:0032259">
    <property type="term" value="P:methylation"/>
    <property type="evidence" value="ECO:0007669"/>
    <property type="project" value="UniProtKB-KW"/>
</dbReference>
<dbReference type="GO" id="GO:0005737">
    <property type="term" value="C:cytoplasm"/>
    <property type="evidence" value="ECO:0007669"/>
    <property type="project" value="UniProtKB-SubCell"/>
</dbReference>
<dbReference type="InterPro" id="IPR029063">
    <property type="entry name" value="SAM-dependent_MTases_sf"/>
</dbReference>
<evidence type="ECO:0000256" key="3">
    <source>
        <dbReference type="ARBA" id="ARBA00022679"/>
    </source>
</evidence>
<comment type="function">
    <text evidence="5">S-adenosyl-L-methionine-dependent protein-lysine N-methyltransferase that methylates elongation factor 1-alpha.</text>
</comment>
<name>H2YNF4_CIOSA</name>
<dbReference type="OMA" id="PTPSFQF"/>
<dbReference type="InParanoid" id="H2YNF4"/>
<dbReference type="PANTHER" id="PTHR12843">
    <property type="entry name" value="PROTEIN-LYSINE N-METHYLTRANSFERASE METTL10"/>
    <property type="match status" value="1"/>
</dbReference>
<dbReference type="GO" id="GO:0016279">
    <property type="term" value="F:protein-lysine N-methyltransferase activity"/>
    <property type="evidence" value="ECO:0007669"/>
    <property type="project" value="UniProtKB-UniRule"/>
</dbReference>
<dbReference type="InterPro" id="IPR025714">
    <property type="entry name" value="Methyltranfer_dom"/>
</dbReference>
<dbReference type="AlphaFoldDB" id="H2YNF4"/>
<evidence type="ECO:0000256" key="4">
    <source>
        <dbReference type="ARBA" id="ARBA00022691"/>
    </source>
</evidence>
<dbReference type="EC" id="2.1.1.-" evidence="5"/>
<dbReference type="PANTHER" id="PTHR12843:SF5">
    <property type="entry name" value="EEF1A LYSINE METHYLTRANSFERASE 2"/>
    <property type="match status" value="1"/>
</dbReference>
<dbReference type="HAMAP" id="MF_03188">
    <property type="entry name" value="Methyltr_EFM4"/>
    <property type="match status" value="1"/>
</dbReference>
<comment type="subcellular location">
    <subcellularLocation>
        <location evidence="5">Cytoplasm</location>
    </subcellularLocation>
</comment>
<dbReference type="Proteomes" id="UP000007875">
    <property type="component" value="Unassembled WGS sequence"/>
</dbReference>
<reference evidence="8" key="1">
    <citation type="submission" date="2003-08" db="EMBL/GenBank/DDBJ databases">
        <authorList>
            <person name="Birren B."/>
            <person name="Nusbaum C."/>
            <person name="Abebe A."/>
            <person name="Abouelleil A."/>
            <person name="Adekoya E."/>
            <person name="Ait-zahra M."/>
            <person name="Allen N."/>
            <person name="Allen T."/>
            <person name="An P."/>
            <person name="Anderson M."/>
            <person name="Anderson S."/>
            <person name="Arachchi H."/>
            <person name="Armbruster J."/>
            <person name="Bachantsang P."/>
            <person name="Baldwin J."/>
            <person name="Barry A."/>
            <person name="Bayul T."/>
            <person name="Blitshsteyn B."/>
            <person name="Bloom T."/>
            <person name="Blye J."/>
            <person name="Boguslavskiy L."/>
            <person name="Borowsky M."/>
            <person name="Boukhgalter B."/>
            <person name="Brunache A."/>
            <person name="Butler J."/>
            <person name="Calixte N."/>
            <person name="Calvo S."/>
            <person name="Camarata J."/>
            <person name="Campo K."/>
            <person name="Chang J."/>
            <person name="Cheshatsang Y."/>
            <person name="Citroen M."/>
            <person name="Collymore A."/>
            <person name="Considine T."/>
            <person name="Cook A."/>
            <person name="Cooke P."/>
            <person name="Corum B."/>
            <person name="Cuomo C."/>
            <person name="David R."/>
            <person name="Dawoe T."/>
            <person name="Degray S."/>
            <person name="Dodge S."/>
            <person name="Dooley K."/>
            <person name="Dorje P."/>
            <person name="Dorjee K."/>
            <person name="Dorris L."/>
            <person name="Duffey N."/>
            <person name="Dupes A."/>
            <person name="Elkins T."/>
            <person name="Engels R."/>
            <person name="Erickson J."/>
            <person name="Farina A."/>
            <person name="Faro S."/>
            <person name="Ferreira P."/>
            <person name="Fischer H."/>
            <person name="Fitzgerald M."/>
            <person name="Foley K."/>
            <person name="Gage D."/>
            <person name="Galagan J."/>
            <person name="Gearin G."/>
            <person name="Gnerre S."/>
            <person name="Gnirke A."/>
            <person name="Goyette A."/>
            <person name="Graham J."/>
            <person name="Grandbois E."/>
            <person name="Gyaltsen K."/>
            <person name="Hafez N."/>
            <person name="Hagopian D."/>
            <person name="Hagos B."/>
            <person name="Hall J."/>
            <person name="Hatcher B."/>
            <person name="Heller A."/>
            <person name="Higgins H."/>
            <person name="Honan T."/>
            <person name="Horn A."/>
            <person name="Houde N."/>
            <person name="Hughes L."/>
            <person name="Hulme W."/>
            <person name="Husby E."/>
            <person name="Iliev I."/>
            <person name="Jaffe D."/>
            <person name="Jones C."/>
            <person name="Kamal M."/>
            <person name="Kamat A."/>
            <person name="Kamvysselis M."/>
            <person name="Karlsson E."/>
            <person name="Kells C."/>
            <person name="Kieu A."/>
            <person name="Kisner P."/>
            <person name="Kodira C."/>
            <person name="Kulbokas E."/>
            <person name="Labutti K."/>
            <person name="Lama D."/>
            <person name="Landers T."/>
            <person name="Leger J."/>
            <person name="Levine S."/>
            <person name="Lewis D."/>
            <person name="Lewis T."/>
            <person name="Lindblad-toh K."/>
            <person name="Liu X."/>
            <person name="Lokyitsang T."/>
            <person name="Lokyitsang Y."/>
            <person name="Lucien O."/>
            <person name="Lui A."/>
            <person name="Ma L.J."/>
            <person name="Mabbitt R."/>
            <person name="Macdonald J."/>
            <person name="Maclean C."/>
            <person name="Major J."/>
            <person name="Manning J."/>
            <person name="Marabella R."/>
            <person name="Maru K."/>
            <person name="Matthews C."/>
            <person name="Mauceli E."/>
            <person name="Mccarthy M."/>
            <person name="Mcdonough S."/>
            <person name="Mcghee T."/>
            <person name="Meldrim J."/>
            <person name="Meneus L."/>
            <person name="Mesirov J."/>
            <person name="Mihalev A."/>
            <person name="Mihova T."/>
            <person name="Mikkelsen T."/>
            <person name="Mlenga V."/>
            <person name="Moru K."/>
            <person name="Mozes J."/>
            <person name="Mulrain L."/>
            <person name="Munson G."/>
            <person name="Naylor J."/>
            <person name="Newes C."/>
            <person name="Nguyen C."/>
            <person name="Nguyen N."/>
            <person name="Nguyen T."/>
            <person name="Nicol R."/>
            <person name="Nielsen C."/>
            <person name="Nizzari M."/>
            <person name="Norbu C."/>
            <person name="Norbu N."/>
            <person name="O'donnell P."/>
            <person name="Okoawo O."/>
            <person name="O'leary S."/>
            <person name="Omotosho B."/>
            <person name="O'neill K."/>
            <person name="Osman S."/>
            <person name="Parker S."/>
            <person name="Perrin D."/>
            <person name="Phunkhang P."/>
            <person name="Piqani B."/>
            <person name="Purcell S."/>
            <person name="Rachupka T."/>
            <person name="Ramasamy U."/>
            <person name="Rameau R."/>
            <person name="Ray V."/>
            <person name="Raymond C."/>
            <person name="Retta R."/>
            <person name="Richardson S."/>
            <person name="Rise C."/>
            <person name="Rodriguez J."/>
            <person name="Rogers J."/>
            <person name="Rogov P."/>
            <person name="Rutman M."/>
            <person name="Schupbach R."/>
            <person name="Seaman C."/>
            <person name="Settipalli S."/>
            <person name="Sharpe T."/>
            <person name="Sheridan J."/>
            <person name="Sherpa N."/>
            <person name="Shi J."/>
            <person name="Smirnov S."/>
            <person name="Smith C."/>
            <person name="Sougnez C."/>
            <person name="Spencer B."/>
            <person name="Stalker J."/>
            <person name="Stange-thomann N."/>
            <person name="Stavropoulos S."/>
            <person name="Stetson K."/>
            <person name="Stone C."/>
            <person name="Stone S."/>
            <person name="Stubbs M."/>
            <person name="Talamas J."/>
            <person name="Tchuinga P."/>
            <person name="Tenzing P."/>
            <person name="Tesfaye S."/>
            <person name="Theodore J."/>
            <person name="Thoulutsang Y."/>
            <person name="Topham K."/>
            <person name="Towey S."/>
            <person name="Tsamla T."/>
            <person name="Tsomo N."/>
            <person name="Vallee D."/>
            <person name="Vassiliev H."/>
            <person name="Venkataraman V."/>
            <person name="Vinson J."/>
            <person name="Vo A."/>
            <person name="Wade C."/>
            <person name="Wang S."/>
            <person name="Wangchuk T."/>
            <person name="Wangdi T."/>
            <person name="Whittaker C."/>
            <person name="Wilkinson J."/>
            <person name="Wu Y."/>
            <person name="Wyman D."/>
            <person name="Yadav S."/>
            <person name="Yang S."/>
            <person name="Yang X."/>
            <person name="Yeager S."/>
            <person name="Yee E."/>
            <person name="Young G."/>
            <person name="Zainoun J."/>
            <person name="Zembeck L."/>
            <person name="Zimmer A."/>
            <person name="Zody M."/>
            <person name="Lander E."/>
        </authorList>
    </citation>
    <scope>NUCLEOTIDE SEQUENCE [LARGE SCALE GENOMIC DNA]</scope>
</reference>
<keyword evidence="1 5" id="KW-0963">Cytoplasm</keyword>
<protein>
    <recommendedName>
        <fullName evidence="5">Protein-lysine N-methyltransferase</fullName>
        <ecNumber evidence="5">2.1.1.-</ecNumber>
    </recommendedName>
</protein>
<evidence type="ECO:0000256" key="5">
    <source>
        <dbReference type="HAMAP-Rule" id="MF_03188"/>
    </source>
</evidence>
<feature type="domain" description="Methyltransferase" evidence="6">
    <location>
        <begin position="58"/>
        <end position="211"/>
    </location>
</feature>
<dbReference type="STRING" id="51511.ENSCSAVP00000006861"/>
<dbReference type="eggNOG" id="KOG1271">
    <property type="taxonomic scope" value="Eukaryota"/>
</dbReference>
<dbReference type="Gene3D" id="3.40.50.150">
    <property type="entry name" value="Vaccinia Virus protein VP39"/>
    <property type="match status" value="1"/>
</dbReference>
<keyword evidence="2 5" id="KW-0489">Methyltransferase</keyword>
<dbReference type="InterPro" id="IPR026635">
    <property type="entry name" value="Efm4/METTL10"/>
</dbReference>
<keyword evidence="4 5" id="KW-0949">S-adenosyl-L-methionine</keyword>
<dbReference type="SUPFAM" id="SSF53335">
    <property type="entry name" value="S-adenosyl-L-methionine-dependent methyltransferases"/>
    <property type="match status" value="1"/>
</dbReference>
<dbReference type="Pfam" id="PF13847">
    <property type="entry name" value="Methyltransf_31"/>
    <property type="match status" value="1"/>
</dbReference>
<evidence type="ECO:0000313" key="8">
    <source>
        <dbReference type="Proteomes" id="UP000007875"/>
    </source>
</evidence>
<dbReference type="Ensembl" id="ENSCSAVT00000006948.1">
    <property type="protein sequence ID" value="ENSCSAVP00000006861.1"/>
    <property type="gene ID" value="ENSCSAVG00000004091.1"/>
</dbReference>
<comment type="similarity">
    <text evidence="5">Belongs to the class I-like SAM-binding methyltransferase superfamily. EFM4 family.</text>
</comment>
<evidence type="ECO:0000313" key="7">
    <source>
        <dbReference type="Ensembl" id="ENSCSAVP00000006861.1"/>
    </source>
</evidence>
<keyword evidence="3 5" id="KW-0808">Transferase</keyword>
<sequence length="236" mass="26488">MADEELNPSVLGTYDHWNQVYKDELKGLEEFDDPGTEWFGKSATNRMVKWISKCSDIKEDSRILDVGCGNGLMLLALAKLGYKNLVGIDYCQSALDLASAVFRKENFENVCNWIQMDLTSQTLIWDKNCYGCVTVSDLLETEKQVVFDVCLDKGTYDAISLNPENSKKARQSYIENMARIMNHSSIFVITSCNWTANELAAHFSGHFELLEELPAPSFTFGGKTGNTVSACVFKIQ</sequence>
<dbReference type="HOGENOM" id="CLU_044783_2_1_1"/>
<keyword evidence="8" id="KW-1185">Reference proteome</keyword>
<evidence type="ECO:0000259" key="6">
    <source>
        <dbReference type="Pfam" id="PF13847"/>
    </source>
</evidence>
<dbReference type="FunCoup" id="H2YNF4">
    <property type="interactions" value="121"/>
</dbReference>
<organism evidence="7 8">
    <name type="scientific">Ciona savignyi</name>
    <name type="common">Pacific transparent sea squirt</name>
    <dbReference type="NCBI Taxonomy" id="51511"/>
    <lineage>
        <taxon>Eukaryota</taxon>
        <taxon>Metazoa</taxon>
        <taxon>Chordata</taxon>
        <taxon>Tunicata</taxon>
        <taxon>Ascidiacea</taxon>
        <taxon>Phlebobranchia</taxon>
        <taxon>Cionidae</taxon>
        <taxon>Ciona</taxon>
    </lineage>
</organism>
<dbReference type="CDD" id="cd02440">
    <property type="entry name" value="AdoMet_MTases"/>
    <property type="match status" value="1"/>
</dbReference>
<evidence type="ECO:0000256" key="2">
    <source>
        <dbReference type="ARBA" id="ARBA00022603"/>
    </source>
</evidence>
<proteinExistence type="inferred from homology"/>
<dbReference type="GeneTree" id="ENSGT00390000013399"/>
<evidence type="ECO:0000256" key="1">
    <source>
        <dbReference type="ARBA" id="ARBA00022490"/>
    </source>
</evidence>
<accession>H2YNF4</accession>
<reference evidence="7" key="2">
    <citation type="submission" date="2025-08" db="UniProtKB">
        <authorList>
            <consortium name="Ensembl"/>
        </authorList>
    </citation>
    <scope>IDENTIFICATION</scope>
</reference>
<reference evidence="7" key="3">
    <citation type="submission" date="2025-09" db="UniProtKB">
        <authorList>
            <consortium name="Ensembl"/>
        </authorList>
    </citation>
    <scope>IDENTIFICATION</scope>
</reference>